<reference evidence="4 5" key="1">
    <citation type="submission" date="2022-10" db="EMBL/GenBank/DDBJ databases">
        <title>Luteolibacter arcticus strain CCTCC AB 2014275, whole genome shotgun sequencing project.</title>
        <authorList>
            <person name="Zhao G."/>
            <person name="Shen L."/>
        </authorList>
    </citation>
    <scope>NUCLEOTIDE SEQUENCE [LARGE SCALE GENOMIC DNA]</scope>
    <source>
        <strain evidence="4 5">CCTCC AB 2014275</strain>
    </source>
</reference>
<accession>A0ABT3GJS0</accession>
<dbReference type="InterPro" id="IPR013425">
    <property type="entry name" value="Autotrns_rpt"/>
</dbReference>
<feature type="chain" id="PRO_5046035568" evidence="3">
    <location>
        <begin position="33"/>
        <end position="1822"/>
    </location>
</feature>
<keyword evidence="1 3" id="KW-0732">Signal</keyword>
<feature type="region of interest" description="Disordered" evidence="2">
    <location>
        <begin position="1372"/>
        <end position="1394"/>
    </location>
</feature>
<dbReference type="EMBL" id="JAPDDT010000005">
    <property type="protein sequence ID" value="MCW1923770.1"/>
    <property type="molecule type" value="Genomic_DNA"/>
</dbReference>
<feature type="signal peptide" evidence="3">
    <location>
        <begin position="1"/>
        <end position="32"/>
    </location>
</feature>
<dbReference type="SUPFAM" id="SSF49899">
    <property type="entry name" value="Concanavalin A-like lectins/glucanases"/>
    <property type="match status" value="1"/>
</dbReference>
<dbReference type="NCBIfam" id="TIGR02601">
    <property type="entry name" value="autotrns_rpt"/>
    <property type="match status" value="1"/>
</dbReference>
<feature type="compositionally biased region" description="Acidic residues" evidence="2">
    <location>
        <begin position="1331"/>
        <end position="1342"/>
    </location>
</feature>
<feature type="region of interest" description="Disordered" evidence="2">
    <location>
        <begin position="1318"/>
        <end position="1342"/>
    </location>
</feature>
<organism evidence="4 5">
    <name type="scientific">Luteolibacter arcticus</name>
    <dbReference type="NCBI Taxonomy" id="1581411"/>
    <lineage>
        <taxon>Bacteria</taxon>
        <taxon>Pseudomonadati</taxon>
        <taxon>Verrucomicrobiota</taxon>
        <taxon>Verrucomicrobiia</taxon>
        <taxon>Verrucomicrobiales</taxon>
        <taxon>Verrucomicrobiaceae</taxon>
        <taxon>Luteolibacter</taxon>
    </lineage>
</organism>
<feature type="compositionally biased region" description="Low complexity" evidence="2">
    <location>
        <begin position="1375"/>
        <end position="1384"/>
    </location>
</feature>
<evidence type="ECO:0000256" key="1">
    <source>
        <dbReference type="ARBA" id="ARBA00022729"/>
    </source>
</evidence>
<evidence type="ECO:0000256" key="3">
    <source>
        <dbReference type="SAM" id="SignalP"/>
    </source>
</evidence>
<gene>
    <name evidence="4" type="ORF">OKA05_14480</name>
</gene>
<evidence type="ECO:0000313" key="5">
    <source>
        <dbReference type="Proteomes" id="UP001320876"/>
    </source>
</evidence>
<evidence type="ECO:0000256" key="2">
    <source>
        <dbReference type="SAM" id="MobiDB-lite"/>
    </source>
</evidence>
<keyword evidence="5" id="KW-1185">Reference proteome</keyword>
<dbReference type="Proteomes" id="UP001320876">
    <property type="component" value="Unassembled WGS sequence"/>
</dbReference>
<comment type="caution">
    <text evidence="4">The sequence shown here is derived from an EMBL/GenBank/DDBJ whole genome shotgun (WGS) entry which is preliminary data.</text>
</comment>
<proteinExistence type="predicted"/>
<name>A0ABT3GJS0_9BACT</name>
<dbReference type="Gene3D" id="2.60.120.200">
    <property type="match status" value="1"/>
</dbReference>
<dbReference type="InterPro" id="IPR013320">
    <property type="entry name" value="ConA-like_dom_sf"/>
</dbReference>
<sequence>MKPQLPHSRRNLIETAFGLGCFLASSLSSAHAALTSPVYWDGAGGGWNAVANWSSAAGATTPDPAVVPGASDDAVFNIDPIDGATVVALNAAQSAKSVVFFNTGTTALEGGGVNQILTLGAGGIDLDPAAGAVTIGSATAGQNVAITLAASQSWINPTANTLTVANGVTGAASGIQTLTVAGSGNTTVNGTVNDGAASTLHLTKTGAGYLRLAGGNTDILGTLDIQGGTVGSTGDFLATGLTGTGTFENGTNADKWSFWNIAGTQTFDGIVRNGGGTGLLGFVKRGTGTLTLTNNASNVTSNVQVEGGRLVLNNTGTFGSMAQGGAVRTGHTAVVGSVAGQNGILEINGATVNYNNRAGNATQDEVYRATLSVGTNGTSAGTVKMTSGSLTLRRQLGLGMVNTGYGACSISGGTVNVGGFLALGLATARGVFNQNGGTYSMTGPVTNGAGANSIGLMNLSGSAIYNQSAAGDNGIWLGENGLGILNVSGSAALNFAATNNGLRFGVAAAGVGIANLRGGTVTTPAVYRSAGSGTLNFHGGTLAANKVNATFLTGLTGAYVYSGGGTIDNGGHAITISQPLLAPVGNGVSATGLTVGGAGFIDTPVVTITGGGGSGATAVANVDASGTLTGITVTNPGINYTTAPTFALAGGGVGNTGSITGTASLVANTSGGLTFTGTGTTTLGGADTFSGPMAVNGGKLGLGGNHAANAVSVAATAGLVVADPAAAVGTLTVSSLTLASGATLTFETGGGTSSDKIVTGSCTRGAALGFTLYDTGTTNAATLGSYTLVQSTSALAPGITGLSVTNPRVGYTYTFNNTGNAITVDVTSSDSDGDGMSDAYEQANGLDWTLPDGATGVNGATGNLDGDFTNNYDEFLAGTSANNAASDPANTDNDGLRDSWEVTHFGGIAAQTGSDDYDGDFDSNLFEFTSVTLPANAGSFSDTDTDGMADGWEILYFTTITAKDGTVDSDSDLFTDLQEYEYGSNPTDSSYSQAFSKALHRWSFTGNLNDSVGTSHAAIQNGTTSNTNVVTQDATSVTLAGGVKADSQWVKLGANLLPARNTPVTIELWATMNAPQSWSRIFDFHSGTTENLFMSWSQAATPLTDRVEWRDGALASTNNTNNYAVGTKYHIVMTIEPAPVAGSSVVKWYSAPAYDGESYLEMGPARGTVTVANSLALFSDPIAALGLSTFGDNTASATYDEVRIWDGALADWAVQGLYQQGPDNAAQLDTDNDKLPDAFEQYYFQSLEFDPGDDPDNDSSDNLEELIALSDPNDSQSSPNDSDADGLPDAWEEEYFTDLDETSTGDPDGDYATNEEELAAGTSPVSYVLFPDDDNDGMSDGWEENFIGDLTDNGTGDTDGDGFSSLAEFTAKTAPDNPMVPGNPDGDGDNDGLPDRWETTWFSTTTLLTQNGTGDSDSDGFNDLAEYEATSDPTDIDSTPQDINGDGTADQHVFHGMTATGSGPQDKDGQATPFTSRLAGTGASIPTVDPNLDLDTTAGTLALTSSSSDINGQVNMAQLEALGLPLSSLGFTGNQDFRVRAHYVNQPVIGGYDQIGAWVGTSSTSMTRAAVVFGNYVGLGTNTNGANDANGFFGVTNSGGMAARDLTVVIERIGGVWSMSCNGTPCTPTAQPAFLDGLATLQAGIYVLDQNAHKTATLESFTAVSFGSGSGDGDSDGMDDAWETAKLGGQSRDGTGDLDNDGTLDLLEFAFNGDPNNGSSRGSITSALADTNGNSQKELTLTVAVRNGASFAGQPDGSQLAVVGGVTYTIRGSLNLTSFTSGVTHVLMTASGDPAYELHTFRLNASEGLGGRGFLQAVATHP</sequence>
<protein>
    <submittedName>
        <fullName evidence="4">Uncharacterized protein</fullName>
    </submittedName>
</protein>
<evidence type="ECO:0000313" key="4">
    <source>
        <dbReference type="EMBL" id="MCW1923770.1"/>
    </source>
</evidence>
<dbReference type="RefSeq" id="WP_264487878.1">
    <property type="nucleotide sequence ID" value="NZ_JAPDDT010000005.1"/>
</dbReference>